<proteinExistence type="predicted"/>
<dbReference type="InterPro" id="IPR008949">
    <property type="entry name" value="Isoprenoid_synthase_dom_sf"/>
</dbReference>
<organism evidence="1 2">
    <name type="scientific">Anisodus acutangulus</name>
    <dbReference type="NCBI Taxonomy" id="402998"/>
    <lineage>
        <taxon>Eukaryota</taxon>
        <taxon>Viridiplantae</taxon>
        <taxon>Streptophyta</taxon>
        <taxon>Embryophyta</taxon>
        <taxon>Tracheophyta</taxon>
        <taxon>Spermatophyta</taxon>
        <taxon>Magnoliopsida</taxon>
        <taxon>eudicotyledons</taxon>
        <taxon>Gunneridae</taxon>
        <taxon>Pentapetalae</taxon>
        <taxon>asterids</taxon>
        <taxon>lamiids</taxon>
        <taxon>Solanales</taxon>
        <taxon>Solanaceae</taxon>
        <taxon>Solanoideae</taxon>
        <taxon>Hyoscyameae</taxon>
        <taxon>Anisodus</taxon>
    </lineage>
</organism>
<evidence type="ECO:0000313" key="1">
    <source>
        <dbReference type="EMBL" id="KAJ8530885.1"/>
    </source>
</evidence>
<accession>A0A9Q1L922</accession>
<protein>
    <submittedName>
        <fullName evidence="1">Uncharacterized protein</fullName>
    </submittedName>
</protein>
<dbReference type="SUPFAM" id="SSF48576">
    <property type="entry name" value="Terpenoid synthases"/>
    <property type="match status" value="1"/>
</dbReference>
<comment type="caution">
    <text evidence="1">The sequence shown here is derived from an EMBL/GenBank/DDBJ whole genome shotgun (WGS) entry which is preliminary data.</text>
</comment>
<reference evidence="2" key="1">
    <citation type="journal article" date="2023" name="Proc. Natl. Acad. Sci. U.S.A.">
        <title>Genomic and structural basis for evolution of tropane alkaloid biosynthesis.</title>
        <authorList>
            <person name="Wanga Y.-J."/>
            <person name="Taina T."/>
            <person name="Yua J.-Y."/>
            <person name="Lia J."/>
            <person name="Xua B."/>
            <person name="Chenc J."/>
            <person name="D'Auriad J.C."/>
            <person name="Huanga J.-P."/>
            <person name="Huanga S.-X."/>
        </authorList>
    </citation>
    <scope>NUCLEOTIDE SEQUENCE [LARGE SCALE GENOMIC DNA]</scope>
    <source>
        <strain evidence="2">cv. KIB-2019</strain>
    </source>
</reference>
<dbReference type="AlphaFoldDB" id="A0A9Q1L922"/>
<name>A0A9Q1L922_9SOLA</name>
<evidence type="ECO:0000313" key="2">
    <source>
        <dbReference type="Proteomes" id="UP001152561"/>
    </source>
</evidence>
<dbReference type="OrthoDB" id="908286at2759"/>
<dbReference type="Proteomes" id="UP001152561">
    <property type="component" value="Unassembled WGS sequence"/>
</dbReference>
<keyword evidence="2" id="KW-1185">Reference proteome</keyword>
<dbReference type="EMBL" id="JAJAGQ010000021">
    <property type="protein sequence ID" value="KAJ8530885.1"/>
    <property type="molecule type" value="Genomic_DNA"/>
</dbReference>
<gene>
    <name evidence="1" type="ORF">K7X08_023766</name>
</gene>
<sequence>MVKFQEMAEMAWKDVNEGILKPAPVSTGILTRILNLARIIDVTYRHNQDGYTHSEKDRLVPVAAAKFPRTYQQKTKRQFRAQNIPITDHFIKKFRTQDPCENEFTDGLINDLVLHHRVSPFLYV</sequence>
<dbReference type="Gene3D" id="1.10.600.10">
    <property type="entry name" value="Farnesyl Diphosphate Synthase"/>
    <property type="match status" value="1"/>
</dbReference>